<evidence type="ECO:0000313" key="4">
    <source>
        <dbReference type="EMBL" id="GAQ80887.1"/>
    </source>
</evidence>
<dbReference type="GO" id="GO:0005840">
    <property type="term" value="C:ribosome"/>
    <property type="evidence" value="ECO:0000318"/>
    <property type="project" value="GO_Central"/>
</dbReference>
<dbReference type="Pfam" id="PF00572">
    <property type="entry name" value="Ribosomal_L13"/>
    <property type="match status" value="1"/>
</dbReference>
<dbReference type="NCBIfam" id="TIGR01066">
    <property type="entry name" value="rplM_bact"/>
    <property type="match status" value="1"/>
</dbReference>
<dbReference type="PANTHER" id="PTHR11545">
    <property type="entry name" value="RIBOSOMAL PROTEIN L13"/>
    <property type="match status" value="1"/>
</dbReference>
<dbReference type="EMBL" id="DF237014">
    <property type="protein sequence ID" value="GAQ80887.1"/>
    <property type="molecule type" value="Genomic_DNA"/>
</dbReference>
<dbReference type="InterPro" id="IPR005822">
    <property type="entry name" value="Ribosomal_uL13"/>
</dbReference>
<evidence type="ECO:0000256" key="1">
    <source>
        <dbReference type="ARBA" id="ARBA00006227"/>
    </source>
</evidence>
<dbReference type="GO" id="GO:0005762">
    <property type="term" value="C:mitochondrial large ribosomal subunit"/>
    <property type="evidence" value="ECO:0000318"/>
    <property type="project" value="GO_Central"/>
</dbReference>
<protein>
    <submittedName>
        <fullName evidence="4">Mitochondrial ribosomal protein L13</fullName>
    </submittedName>
</protein>
<dbReference type="SUPFAM" id="SSF52161">
    <property type="entry name" value="Ribosomal protein L13"/>
    <property type="match status" value="1"/>
</dbReference>
<dbReference type="STRING" id="105231.A0A1Y1HWI5"/>
<dbReference type="GO" id="GO:0003729">
    <property type="term" value="F:mRNA binding"/>
    <property type="evidence" value="ECO:0000318"/>
    <property type="project" value="GO_Central"/>
</dbReference>
<evidence type="ECO:0000313" key="5">
    <source>
        <dbReference type="Proteomes" id="UP000054558"/>
    </source>
</evidence>
<organism evidence="4 5">
    <name type="scientific">Klebsormidium nitens</name>
    <name type="common">Green alga</name>
    <name type="synonym">Ulothrix nitens</name>
    <dbReference type="NCBI Taxonomy" id="105231"/>
    <lineage>
        <taxon>Eukaryota</taxon>
        <taxon>Viridiplantae</taxon>
        <taxon>Streptophyta</taxon>
        <taxon>Klebsormidiophyceae</taxon>
        <taxon>Klebsormidiales</taxon>
        <taxon>Klebsormidiaceae</taxon>
        <taxon>Klebsormidium</taxon>
    </lineage>
</organism>
<gene>
    <name evidence="4" type="ORF">KFL_000650200</name>
</gene>
<keyword evidence="5" id="KW-1185">Reference proteome</keyword>
<evidence type="ECO:0000256" key="3">
    <source>
        <dbReference type="ARBA" id="ARBA00023274"/>
    </source>
</evidence>
<dbReference type="InterPro" id="IPR005823">
    <property type="entry name" value="Ribosomal_uL13_bac-type"/>
</dbReference>
<dbReference type="Proteomes" id="UP000054558">
    <property type="component" value="Unassembled WGS sequence"/>
</dbReference>
<keyword evidence="3" id="KW-0687">Ribonucleoprotein</keyword>
<dbReference type="HAMAP" id="MF_01366">
    <property type="entry name" value="Ribosomal_uL13"/>
    <property type="match status" value="1"/>
</dbReference>
<keyword evidence="2 4" id="KW-0689">Ribosomal protein</keyword>
<dbReference type="InterPro" id="IPR036899">
    <property type="entry name" value="Ribosomal_uL13_sf"/>
</dbReference>
<dbReference type="OMA" id="RDPCMVM"/>
<sequence>MSNHLKNVATVGLRWRLVDAKGEVLGRLASQVSMILMGKDKPTYTPHWDEGDVVVVKNARHVELTGKKVKEKVYKWYTGYVGGLKERTVEEQFEREPTEVLRKAVERMLPKNRLRDDRMRKLRIFPDEEHTYEGLELWKFEMPPRNKRELRPREARLLRKQQAEGEQKLHNGASVEPS</sequence>
<name>A0A1Y1HWI5_KLENI</name>
<dbReference type="GO" id="GO:0003735">
    <property type="term" value="F:structural constituent of ribosome"/>
    <property type="evidence" value="ECO:0000318"/>
    <property type="project" value="GO_Central"/>
</dbReference>
<dbReference type="PIRSF" id="PIRSF002181">
    <property type="entry name" value="Ribosomal_L13"/>
    <property type="match status" value="1"/>
</dbReference>
<dbReference type="Gene3D" id="3.90.1180.10">
    <property type="entry name" value="Ribosomal protein L13"/>
    <property type="match status" value="1"/>
</dbReference>
<comment type="similarity">
    <text evidence="1">Belongs to the universal ribosomal protein uL13 family.</text>
</comment>
<dbReference type="PANTHER" id="PTHR11545:SF2">
    <property type="entry name" value="LARGE RIBOSOMAL SUBUNIT PROTEIN UL13M"/>
    <property type="match status" value="1"/>
</dbReference>
<proteinExistence type="inferred from homology"/>
<reference evidence="4 5" key="1">
    <citation type="journal article" date="2014" name="Nat. Commun.">
        <title>Klebsormidium flaccidum genome reveals primary factors for plant terrestrial adaptation.</title>
        <authorList>
            <person name="Hori K."/>
            <person name="Maruyama F."/>
            <person name="Fujisawa T."/>
            <person name="Togashi T."/>
            <person name="Yamamoto N."/>
            <person name="Seo M."/>
            <person name="Sato S."/>
            <person name="Yamada T."/>
            <person name="Mori H."/>
            <person name="Tajima N."/>
            <person name="Moriyama T."/>
            <person name="Ikeuchi M."/>
            <person name="Watanabe M."/>
            <person name="Wada H."/>
            <person name="Kobayashi K."/>
            <person name="Saito M."/>
            <person name="Masuda T."/>
            <person name="Sasaki-Sekimoto Y."/>
            <person name="Mashiguchi K."/>
            <person name="Awai K."/>
            <person name="Shimojima M."/>
            <person name="Masuda S."/>
            <person name="Iwai M."/>
            <person name="Nobusawa T."/>
            <person name="Narise T."/>
            <person name="Kondo S."/>
            <person name="Saito H."/>
            <person name="Sato R."/>
            <person name="Murakawa M."/>
            <person name="Ihara Y."/>
            <person name="Oshima-Yamada Y."/>
            <person name="Ohtaka K."/>
            <person name="Satoh M."/>
            <person name="Sonobe K."/>
            <person name="Ishii M."/>
            <person name="Ohtani R."/>
            <person name="Kanamori-Sato M."/>
            <person name="Honoki R."/>
            <person name="Miyazaki D."/>
            <person name="Mochizuki H."/>
            <person name="Umetsu J."/>
            <person name="Higashi K."/>
            <person name="Shibata D."/>
            <person name="Kamiya Y."/>
            <person name="Sato N."/>
            <person name="Nakamura Y."/>
            <person name="Tabata S."/>
            <person name="Ida S."/>
            <person name="Kurokawa K."/>
            <person name="Ohta H."/>
        </authorList>
    </citation>
    <scope>NUCLEOTIDE SEQUENCE [LARGE SCALE GENOMIC DNA]</scope>
    <source>
        <strain evidence="4 5">NIES-2285</strain>
    </source>
</reference>
<evidence type="ECO:0000256" key="2">
    <source>
        <dbReference type="ARBA" id="ARBA00022980"/>
    </source>
</evidence>
<dbReference type="AlphaFoldDB" id="A0A1Y1HWI5"/>
<dbReference type="OrthoDB" id="274622at2759"/>
<accession>A0A1Y1HWI5</accession>
<dbReference type="GO" id="GO:0006412">
    <property type="term" value="P:translation"/>
    <property type="evidence" value="ECO:0007669"/>
    <property type="project" value="InterPro"/>
</dbReference>
<dbReference type="CDD" id="cd00392">
    <property type="entry name" value="Ribosomal_L13"/>
    <property type="match status" value="1"/>
</dbReference>
<dbReference type="GO" id="GO:0017148">
    <property type="term" value="P:negative regulation of translation"/>
    <property type="evidence" value="ECO:0000318"/>
    <property type="project" value="GO_Central"/>
</dbReference>